<dbReference type="CDD" id="cd02440">
    <property type="entry name" value="AdoMet_MTases"/>
    <property type="match status" value="1"/>
</dbReference>
<dbReference type="PROSITE" id="PS00018">
    <property type="entry name" value="EF_HAND_1"/>
    <property type="match status" value="1"/>
</dbReference>
<accession>A0A6G4A3P4</accession>
<dbReference type="PROSITE" id="PS51682">
    <property type="entry name" value="SAM_OMT_I"/>
    <property type="match status" value="1"/>
</dbReference>
<evidence type="ECO:0000313" key="4">
    <source>
        <dbReference type="EMBL" id="NEW09015.1"/>
    </source>
</evidence>
<keyword evidence="2 4" id="KW-0808">Transferase</keyword>
<dbReference type="SUPFAM" id="SSF53335">
    <property type="entry name" value="S-adenosyl-L-methionine-dependent methyltransferases"/>
    <property type="match status" value="1"/>
</dbReference>
<dbReference type="EMBL" id="JAAIKC010000012">
    <property type="protein sequence ID" value="NEW09015.1"/>
    <property type="molecule type" value="Genomic_DNA"/>
</dbReference>
<organism evidence="4">
    <name type="scientific">Paenibacillus sp. SYP-B3998</name>
    <dbReference type="NCBI Taxonomy" id="2678564"/>
    <lineage>
        <taxon>Bacteria</taxon>
        <taxon>Bacillati</taxon>
        <taxon>Bacillota</taxon>
        <taxon>Bacilli</taxon>
        <taxon>Bacillales</taxon>
        <taxon>Paenibacillaceae</taxon>
        <taxon>Paenibacillus</taxon>
    </lineage>
</organism>
<sequence length="221" mass="25128">MGKRTLNLTDELYDYILDNSLREPLVAKELREETNRMLMSAMQTPPEQGQYLAMMVELMNAKQILEVGTFTGYGALWMALSLPEGGKITSLDIDEKWSSMAKKYWRKAGVEDKIDLIIAPASQSMHKLLNDNKANFYDIIFIDADKEGYLDYYELAMKLVRVGGLILIDNVLWGGSVINELNQGRDVCAIREVNKRVHLDERITMSLMPIGDGLTFALRKK</sequence>
<dbReference type="AlphaFoldDB" id="A0A6G4A3P4"/>
<evidence type="ECO:0000256" key="2">
    <source>
        <dbReference type="ARBA" id="ARBA00022679"/>
    </source>
</evidence>
<evidence type="ECO:0000256" key="1">
    <source>
        <dbReference type="ARBA" id="ARBA00022603"/>
    </source>
</evidence>
<dbReference type="InterPro" id="IPR029063">
    <property type="entry name" value="SAM-dependent_MTases_sf"/>
</dbReference>
<keyword evidence="1 4" id="KW-0489">Methyltransferase</keyword>
<gene>
    <name evidence="4" type="ORF">GK047_23775</name>
</gene>
<dbReference type="GO" id="GO:0008171">
    <property type="term" value="F:O-methyltransferase activity"/>
    <property type="evidence" value="ECO:0007669"/>
    <property type="project" value="InterPro"/>
</dbReference>
<dbReference type="GO" id="GO:0008757">
    <property type="term" value="F:S-adenosylmethionine-dependent methyltransferase activity"/>
    <property type="evidence" value="ECO:0007669"/>
    <property type="project" value="TreeGrafter"/>
</dbReference>
<name>A0A6G4A3P4_9BACL</name>
<evidence type="ECO:0000256" key="3">
    <source>
        <dbReference type="ARBA" id="ARBA00022691"/>
    </source>
</evidence>
<protein>
    <submittedName>
        <fullName evidence="4">SAM-dependent methyltransferase</fullName>
    </submittedName>
</protein>
<dbReference type="PANTHER" id="PTHR10509:SF14">
    <property type="entry name" value="CAFFEOYL-COA O-METHYLTRANSFERASE 3-RELATED"/>
    <property type="match status" value="1"/>
</dbReference>
<dbReference type="Pfam" id="PF01596">
    <property type="entry name" value="Methyltransf_3"/>
    <property type="match status" value="1"/>
</dbReference>
<dbReference type="InterPro" id="IPR018247">
    <property type="entry name" value="EF_Hand_1_Ca_BS"/>
</dbReference>
<dbReference type="Gene3D" id="3.40.50.150">
    <property type="entry name" value="Vaccinia Virus protein VP39"/>
    <property type="match status" value="1"/>
</dbReference>
<dbReference type="InterPro" id="IPR050362">
    <property type="entry name" value="Cation-dep_OMT"/>
</dbReference>
<dbReference type="InterPro" id="IPR002935">
    <property type="entry name" value="SAM_O-MeTrfase"/>
</dbReference>
<reference evidence="4" key="1">
    <citation type="submission" date="2020-02" db="EMBL/GenBank/DDBJ databases">
        <authorList>
            <person name="Shen X.-R."/>
            <person name="Zhang Y.-X."/>
        </authorList>
    </citation>
    <scope>NUCLEOTIDE SEQUENCE</scope>
    <source>
        <strain evidence="4">SYP-B3998</strain>
    </source>
</reference>
<dbReference type="GO" id="GO:0032259">
    <property type="term" value="P:methylation"/>
    <property type="evidence" value="ECO:0007669"/>
    <property type="project" value="UniProtKB-KW"/>
</dbReference>
<dbReference type="PANTHER" id="PTHR10509">
    <property type="entry name" value="O-METHYLTRANSFERASE-RELATED"/>
    <property type="match status" value="1"/>
</dbReference>
<comment type="caution">
    <text evidence="4">The sequence shown here is derived from an EMBL/GenBank/DDBJ whole genome shotgun (WGS) entry which is preliminary data.</text>
</comment>
<proteinExistence type="predicted"/>
<keyword evidence="3" id="KW-0949">S-adenosyl-L-methionine</keyword>
<dbReference type="RefSeq" id="WP_163952464.1">
    <property type="nucleotide sequence ID" value="NZ_JAAIKC010000012.1"/>
</dbReference>